<dbReference type="GO" id="GO:1990904">
    <property type="term" value="C:ribonucleoprotein complex"/>
    <property type="evidence" value="ECO:0007669"/>
    <property type="project" value="UniProtKB-KW"/>
</dbReference>
<evidence type="ECO:0000313" key="10">
    <source>
        <dbReference type="EMBL" id="SHH19937.1"/>
    </source>
</evidence>
<comment type="function">
    <text evidence="7">Binds to the 23S rRNA.</text>
</comment>
<dbReference type="RefSeq" id="WP_073071308.1">
    <property type="nucleotide sequence ID" value="NZ_FQXN01000001.1"/>
</dbReference>
<dbReference type="Pfam" id="PF01281">
    <property type="entry name" value="Ribosomal_L9_N"/>
    <property type="match status" value="1"/>
</dbReference>
<keyword evidence="5 7" id="KW-0687">Ribonucleoprotein</keyword>
<dbReference type="Gene3D" id="3.40.5.10">
    <property type="entry name" value="Ribosomal protein L9, N-terminal domain"/>
    <property type="match status" value="1"/>
</dbReference>
<dbReference type="Pfam" id="PF03948">
    <property type="entry name" value="Ribosomal_L9_C"/>
    <property type="match status" value="1"/>
</dbReference>
<evidence type="ECO:0000256" key="1">
    <source>
        <dbReference type="ARBA" id="ARBA00010605"/>
    </source>
</evidence>
<dbReference type="SUPFAM" id="SSF55653">
    <property type="entry name" value="Ribosomal protein L9 C-domain"/>
    <property type="match status" value="1"/>
</dbReference>
<evidence type="ECO:0000256" key="4">
    <source>
        <dbReference type="ARBA" id="ARBA00022980"/>
    </source>
</evidence>
<name>A0A1M5R0G5_9BACT</name>
<evidence type="ECO:0000256" key="2">
    <source>
        <dbReference type="ARBA" id="ARBA00022730"/>
    </source>
</evidence>
<reference evidence="11" key="1">
    <citation type="submission" date="2016-11" db="EMBL/GenBank/DDBJ databases">
        <authorList>
            <person name="Varghese N."/>
            <person name="Submissions S."/>
        </authorList>
    </citation>
    <scope>NUCLEOTIDE SEQUENCE [LARGE SCALE GENOMIC DNA]</scope>
    <source>
        <strain evidence="11">DSM 15807</strain>
    </source>
</reference>
<dbReference type="Gene3D" id="3.10.430.100">
    <property type="entry name" value="Ribosomal protein L9, C-terminal domain"/>
    <property type="match status" value="1"/>
</dbReference>
<dbReference type="AlphaFoldDB" id="A0A1M5R0G5"/>
<evidence type="ECO:0000313" key="11">
    <source>
        <dbReference type="Proteomes" id="UP000242592"/>
    </source>
</evidence>
<dbReference type="HAMAP" id="MF_00503">
    <property type="entry name" value="Ribosomal_bL9"/>
    <property type="match status" value="1"/>
</dbReference>
<comment type="similarity">
    <text evidence="1 7">Belongs to the bacterial ribosomal protein bL9 family.</text>
</comment>
<dbReference type="SUPFAM" id="SSF55658">
    <property type="entry name" value="L9 N-domain-like"/>
    <property type="match status" value="1"/>
</dbReference>
<feature type="domain" description="Ribosomal protein L9" evidence="9">
    <location>
        <begin position="13"/>
        <end position="40"/>
    </location>
</feature>
<dbReference type="InterPro" id="IPR036791">
    <property type="entry name" value="Ribosomal_bL9_C_sf"/>
</dbReference>
<keyword evidence="11" id="KW-1185">Reference proteome</keyword>
<dbReference type="GO" id="GO:0003735">
    <property type="term" value="F:structural constituent of ribosome"/>
    <property type="evidence" value="ECO:0007669"/>
    <property type="project" value="InterPro"/>
</dbReference>
<dbReference type="InterPro" id="IPR000244">
    <property type="entry name" value="Ribosomal_bL9"/>
</dbReference>
<evidence type="ECO:0000256" key="5">
    <source>
        <dbReference type="ARBA" id="ARBA00023274"/>
    </source>
</evidence>
<evidence type="ECO:0000256" key="7">
    <source>
        <dbReference type="HAMAP-Rule" id="MF_00503"/>
    </source>
</evidence>
<keyword evidence="4 7" id="KW-0689">Ribosomal protein</keyword>
<dbReference type="InterPro" id="IPR036935">
    <property type="entry name" value="Ribosomal_bL9_N_sf"/>
</dbReference>
<evidence type="ECO:0000256" key="3">
    <source>
        <dbReference type="ARBA" id="ARBA00022884"/>
    </source>
</evidence>
<dbReference type="InterPro" id="IPR020070">
    <property type="entry name" value="Ribosomal_bL9_N"/>
</dbReference>
<evidence type="ECO:0000259" key="9">
    <source>
        <dbReference type="PROSITE" id="PS00651"/>
    </source>
</evidence>
<keyword evidence="8" id="KW-0175">Coiled coil</keyword>
<dbReference type="NCBIfam" id="TIGR00158">
    <property type="entry name" value="L9"/>
    <property type="match status" value="1"/>
</dbReference>
<dbReference type="OrthoDB" id="9788336at2"/>
<dbReference type="PANTHER" id="PTHR21368">
    <property type="entry name" value="50S RIBOSOMAL PROTEIN L9"/>
    <property type="match status" value="1"/>
</dbReference>
<dbReference type="EMBL" id="FQXN01000001">
    <property type="protein sequence ID" value="SHH19937.1"/>
    <property type="molecule type" value="Genomic_DNA"/>
</dbReference>
<dbReference type="InterPro" id="IPR020594">
    <property type="entry name" value="Ribosomal_bL9_bac/chp"/>
</dbReference>
<organism evidence="10 11">
    <name type="scientific">Thermosipho atlanticus DSM 15807</name>
    <dbReference type="NCBI Taxonomy" id="1123380"/>
    <lineage>
        <taxon>Bacteria</taxon>
        <taxon>Thermotogati</taxon>
        <taxon>Thermotogota</taxon>
        <taxon>Thermotogae</taxon>
        <taxon>Thermotogales</taxon>
        <taxon>Fervidobacteriaceae</taxon>
        <taxon>Thermosipho</taxon>
    </lineage>
</organism>
<dbReference type="InterPro" id="IPR020069">
    <property type="entry name" value="Ribosomal_bL9_C"/>
</dbReference>
<gene>
    <name evidence="7" type="primary">rplI</name>
    <name evidence="10" type="ORF">SAMN02745199_0270</name>
</gene>
<protein>
    <recommendedName>
        <fullName evidence="6 7">Large ribosomal subunit protein bL9</fullName>
    </recommendedName>
</protein>
<feature type="coiled-coil region" evidence="8">
    <location>
        <begin position="44"/>
        <end position="75"/>
    </location>
</feature>
<dbReference type="PROSITE" id="PS00651">
    <property type="entry name" value="RIBOSOMAL_L9"/>
    <property type="match status" value="1"/>
</dbReference>
<evidence type="ECO:0000256" key="6">
    <source>
        <dbReference type="ARBA" id="ARBA00035292"/>
    </source>
</evidence>
<keyword evidence="2 7" id="KW-0699">rRNA-binding</keyword>
<proteinExistence type="inferred from homology"/>
<sequence>MKVVLLKDVHKIGKKGEVKNVSDGYARNYLIPKKLAVEATPEILKKLELEKQRQLEKEKELKKESQELLKQFQKQLYKIEVKAGGSGKLFGALTSADIANAVFKKTGKYVDKKWIVLDKPIKKLGLYDVTVKLPGGVSGIIKVEVVQEVKS</sequence>
<dbReference type="GO" id="GO:0019843">
    <property type="term" value="F:rRNA binding"/>
    <property type="evidence" value="ECO:0007669"/>
    <property type="project" value="UniProtKB-UniRule"/>
</dbReference>
<evidence type="ECO:0000256" key="8">
    <source>
        <dbReference type="SAM" id="Coils"/>
    </source>
</evidence>
<dbReference type="STRING" id="1123380.SAMN02745199_0270"/>
<accession>A0A1M5R0G5</accession>
<dbReference type="FunFam" id="3.40.5.10:FF:000002">
    <property type="entry name" value="50S ribosomal protein L9"/>
    <property type="match status" value="1"/>
</dbReference>
<dbReference type="GO" id="GO:0005840">
    <property type="term" value="C:ribosome"/>
    <property type="evidence" value="ECO:0007669"/>
    <property type="project" value="UniProtKB-KW"/>
</dbReference>
<dbReference type="Proteomes" id="UP000242592">
    <property type="component" value="Unassembled WGS sequence"/>
</dbReference>
<keyword evidence="3 7" id="KW-0694">RNA-binding</keyword>
<dbReference type="GO" id="GO:0006412">
    <property type="term" value="P:translation"/>
    <property type="evidence" value="ECO:0007669"/>
    <property type="project" value="UniProtKB-UniRule"/>
</dbReference>
<dbReference type="InterPro" id="IPR009027">
    <property type="entry name" value="Ribosomal_bL9/RNase_H1_N"/>
</dbReference>